<name>A0AAJ6B3C3_9MICO</name>
<dbReference type="InterPro" id="IPR045582">
    <property type="entry name" value="Trehalase-like_N"/>
</dbReference>
<dbReference type="InterPro" id="IPR011613">
    <property type="entry name" value="GH15-like"/>
</dbReference>
<dbReference type="PANTHER" id="PTHR31616:SF0">
    <property type="entry name" value="GLUCAN 1,4-ALPHA-GLUCOSIDASE"/>
    <property type="match status" value="1"/>
</dbReference>
<evidence type="ECO:0000313" key="3">
    <source>
        <dbReference type="EMBL" id="WEK14000.1"/>
    </source>
</evidence>
<reference evidence="3" key="1">
    <citation type="submission" date="2023-03" db="EMBL/GenBank/DDBJ databases">
        <title>Andean soil-derived lignocellulolytic bacterial consortium as a source of novel taxa and putative plastic-active enzymes.</title>
        <authorList>
            <person name="Diaz-Garcia L."/>
            <person name="Chuvochina M."/>
            <person name="Feuerriegel G."/>
            <person name="Bunk B."/>
            <person name="Sproer C."/>
            <person name="Streit W.R."/>
            <person name="Rodriguez L.M."/>
            <person name="Overmann J."/>
            <person name="Jimenez D.J."/>
        </authorList>
    </citation>
    <scope>NUCLEOTIDE SEQUENCE</scope>
    <source>
        <strain evidence="3">MAG 4610</strain>
    </source>
</reference>
<dbReference type="Gene3D" id="1.50.10.10">
    <property type="match status" value="1"/>
</dbReference>
<organism evidence="3 4">
    <name type="scientific">Candidatus Microbacterium phytovorans</name>
    <dbReference type="NCBI Taxonomy" id="3121374"/>
    <lineage>
        <taxon>Bacteria</taxon>
        <taxon>Bacillati</taxon>
        <taxon>Actinomycetota</taxon>
        <taxon>Actinomycetes</taxon>
        <taxon>Micrococcales</taxon>
        <taxon>Microbacteriaceae</taxon>
        <taxon>Microbacterium</taxon>
    </lineage>
</organism>
<protein>
    <submittedName>
        <fullName evidence="3">Glycoside hydrolase family 15 protein</fullName>
    </submittedName>
</protein>
<dbReference type="GO" id="GO:0004553">
    <property type="term" value="F:hydrolase activity, hydrolyzing O-glycosyl compounds"/>
    <property type="evidence" value="ECO:0007669"/>
    <property type="project" value="TreeGrafter"/>
</dbReference>
<sequence length="604" mass="67002">MSSPIEDYALLSNCRTAALVARDGSIDWLCLPRFDAASVFGALLGDDDHGSWRLRPSDPAAVAERRYEGDTFTLVTRWTTASGVAEVRDILPVDTRRLDTVHRMDLVRRVVGVEGSVEFAQQLRLRLDYARALPWVRRVGAGDEIRAIAGPDALRFTGAPVTATDHAHTGGFTVDAGDRRDLVLTWHPSHHEPPAVLDVDEAISHTEDWWQRWSDRIEADGVHRDAVVRSLLLLRALTHRDTGGIVAAATTSLPEDFGGERNWDYRYVWLRDAALTLEALIAHGFLGVVEHWRAWLLRAIAGDPEQMQIMYGIAGERDLAERTLTSLPGYADSRPVRIGNEAAGQYQADVIGEVMVALHAGREAGLEESAFSWSLERALLRNVEAHLPEPDHGIWEIRGEPRMFTHSRVMIWAAFDRGVRAVRSFGLDGPVEHWERLRDRMREEIESQGIGAHGGFTQSYGTDDVDAALLQLPMVGFCAADDPRMLATVAVIEKTLVHEGLVHRYRTATGVDGLSGDEHPFLACSFWLAEQYAASGRLADAERLLDRLCALRNDVGMLSEEYDPVGERHVGNTPQALSHLALVRTVDAITRAREEASIRPSADE</sequence>
<evidence type="ECO:0000259" key="2">
    <source>
        <dbReference type="Pfam" id="PF19291"/>
    </source>
</evidence>
<accession>A0AAJ6B3C3</accession>
<feature type="domain" description="GH15-like" evidence="1">
    <location>
        <begin position="221"/>
        <end position="585"/>
    </location>
</feature>
<keyword evidence="3" id="KW-0378">Hydrolase</keyword>
<dbReference type="InterPro" id="IPR012341">
    <property type="entry name" value="6hp_glycosidase-like_sf"/>
</dbReference>
<evidence type="ECO:0000313" key="4">
    <source>
        <dbReference type="Proteomes" id="UP001213972"/>
    </source>
</evidence>
<proteinExistence type="predicted"/>
<evidence type="ECO:0000259" key="1">
    <source>
        <dbReference type="Pfam" id="PF00723"/>
    </source>
</evidence>
<dbReference type="Pfam" id="PF19291">
    <property type="entry name" value="TREH_N"/>
    <property type="match status" value="1"/>
</dbReference>
<dbReference type="PANTHER" id="PTHR31616">
    <property type="entry name" value="TREHALASE"/>
    <property type="match status" value="1"/>
</dbReference>
<dbReference type="GO" id="GO:0005975">
    <property type="term" value="P:carbohydrate metabolic process"/>
    <property type="evidence" value="ECO:0007669"/>
    <property type="project" value="InterPro"/>
</dbReference>
<dbReference type="Proteomes" id="UP001213972">
    <property type="component" value="Chromosome"/>
</dbReference>
<gene>
    <name evidence="3" type="ORF">P0Y48_01960</name>
</gene>
<dbReference type="Pfam" id="PF00723">
    <property type="entry name" value="Glyco_hydro_15"/>
    <property type="match status" value="1"/>
</dbReference>
<feature type="domain" description="Trehalase-like N-terminal" evidence="2">
    <location>
        <begin position="2"/>
        <end position="161"/>
    </location>
</feature>
<dbReference type="EMBL" id="CP119321">
    <property type="protein sequence ID" value="WEK14000.1"/>
    <property type="molecule type" value="Genomic_DNA"/>
</dbReference>
<dbReference type="InterPro" id="IPR008928">
    <property type="entry name" value="6-hairpin_glycosidase_sf"/>
</dbReference>
<dbReference type="AlphaFoldDB" id="A0AAJ6B3C3"/>
<dbReference type="SUPFAM" id="SSF48208">
    <property type="entry name" value="Six-hairpin glycosidases"/>
    <property type="match status" value="1"/>
</dbReference>